<dbReference type="AlphaFoldDB" id="A0AB73LV08"/>
<proteinExistence type="predicted"/>
<organism evidence="1 2">
    <name type="scientific">Leptospira santarosai</name>
    <dbReference type="NCBI Taxonomy" id="28183"/>
    <lineage>
        <taxon>Bacteria</taxon>
        <taxon>Pseudomonadati</taxon>
        <taxon>Spirochaetota</taxon>
        <taxon>Spirochaetia</taxon>
        <taxon>Leptospirales</taxon>
        <taxon>Leptospiraceae</taxon>
        <taxon>Leptospira</taxon>
    </lineage>
</organism>
<evidence type="ECO:0008006" key="3">
    <source>
        <dbReference type="Google" id="ProtNLM"/>
    </source>
</evidence>
<accession>A0AB73LV08</accession>
<reference evidence="1 2" key="1">
    <citation type="submission" date="2017-01" db="EMBL/GenBank/DDBJ databases">
        <title>Comparative genomic analysis of Brazilian Leptospira santarosai.</title>
        <authorList>
            <person name="Moreno L.Z."/>
            <person name="Miraglia F."/>
            <person name="Kremer F.S."/>
            <person name="Eslabao M.R."/>
            <person name="Lilenbaum W."/>
            <person name="Dellagostin O.A."/>
            <person name="Moreno A.M."/>
        </authorList>
    </citation>
    <scope>NUCLEOTIDE SEQUENCE [LARGE SCALE GENOMIC DNA]</scope>
    <source>
        <strain evidence="1 2">M52/8-19</strain>
    </source>
</reference>
<dbReference type="EMBL" id="MTSU01000003">
    <property type="protein sequence ID" value="ONF93852.1"/>
    <property type="molecule type" value="Genomic_DNA"/>
</dbReference>
<protein>
    <recommendedName>
        <fullName evidence="3">Transposase</fullName>
    </recommendedName>
</protein>
<evidence type="ECO:0000313" key="2">
    <source>
        <dbReference type="Proteomes" id="UP000189337"/>
    </source>
</evidence>
<name>A0AB73LV08_9LEPT</name>
<sequence length="61" mass="6955">MAGIIYRMKTGCQWRAIPNEFYSGLSRIEKTKFVFFGGVSRIDPIGRSVLIKKGIFHGFKT</sequence>
<gene>
    <name evidence="1" type="ORF">BWD14_04180</name>
</gene>
<dbReference type="Proteomes" id="UP000189337">
    <property type="component" value="Unassembled WGS sequence"/>
</dbReference>
<comment type="caution">
    <text evidence="1">The sequence shown here is derived from an EMBL/GenBank/DDBJ whole genome shotgun (WGS) entry which is preliminary data.</text>
</comment>
<evidence type="ECO:0000313" key="1">
    <source>
        <dbReference type="EMBL" id="ONF93852.1"/>
    </source>
</evidence>